<evidence type="ECO:0000313" key="1">
    <source>
        <dbReference type="EMBL" id="QLC49053.1"/>
    </source>
</evidence>
<dbReference type="OrthoDB" id="123699at2157"/>
<dbReference type="Proteomes" id="UP000509594">
    <property type="component" value="Chromosome"/>
</dbReference>
<gene>
    <name evidence="1" type="ORF">HWN40_01600</name>
</gene>
<organism evidence="1 2">
    <name type="scientific">Methanolobus zinderi</name>
    <dbReference type="NCBI Taxonomy" id="536044"/>
    <lineage>
        <taxon>Archaea</taxon>
        <taxon>Methanobacteriati</taxon>
        <taxon>Methanobacteriota</taxon>
        <taxon>Stenosarchaea group</taxon>
        <taxon>Methanomicrobia</taxon>
        <taxon>Methanosarcinales</taxon>
        <taxon>Methanosarcinaceae</taxon>
        <taxon>Methanolobus</taxon>
    </lineage>
</organism>
<dbReference type="EMBL" id="CP058215">
    <property type="protein sequence ID" value="QLC49053.1"/>
    <property type="molecule type" value="Genomic_DNA"/>
</dbReference>
<dbReference type="GeneID" id="55820329"/>
<evidence type="ECO:0000313" key="2">
    <source>
        <dbReference type="Proteomes" id="UP000509594"/>
    </source>
</evidence>
<reference evidence="1 2" key="1">
    <citation type="submission" date="2020-06" db="EMBL/GenBank/DDBJ databases">
        <title>Methanolobus halotolerans sp. nov., isolated from a saline lake Tus in Siberia.</title>
        <authorList>
            <person name="Shen Y."/>
            <person name="Chen S.-C."/>
            <person name="Lai M.-C."/>
            <person name="Huang H.-H."/>
            <person name="Chiu H.-H."/>
            <person name="Tang S.-L."/>
            <person name="Rogozin D.Y."/>
            <person name="Degermendzhy A.G."/>
        </authorList>
    </citation>
    <scope>NUCLEOTIDE SEQUENCE [LARGE SCALE GENOMIC DNA]</scope>
    <source>
        <strain evidence="1 2">DSM 21339</strain>
    </source>
</reference>
<dbReference type="AlphaFoldDB" id="A0A7D5E5J4"/>
<keyword evidence="2" id="KW-1185">Reference proteome</keyword>
<name>A0A7D5E5J4_9EURY</name>
<protein>
    <submittedName>
        <fullName evidence="1">Uncharacterized protein</fullName>
    </submittedName>
</protein>
<sequence>MRSTDLVKYGNRPELLFRVTTDGQTYQKEVSFVFPRYMSADLPRYKEDYEVEEEPTQKDMKCNFVFE</sequence>
<dbReference type="KEGG" id="mzi:HWN40_01600"/>
<dbReference type="RefSeq" id="WP_176964116.1">
    <property type="nucleotide sequence ID" value="NZ_CP058215.1"/>
</dbReference>
<proteinExistence type="predicted"/>
<accession>A0A7D5E5J4</accession>